<dbReference type="InterPro" id="IPR011053">
    <property type="entry name" value="Single_hybrid_motif"/>
</dbReference>
<dbReference type="RefSeq" id="WP_281755732.1">
    <property type="nucleotide sequence ID" value="NZ_BRVP01000021.1"/>
</dbReference>
<keyword evidence="4" id="KW-1185">Reference proteome</keyword>
<dbReference type="PROSITE" id="PS00188">
    <property type="entry name" value="BIOTIN"/>
    <property type="match status" value="1"/>
</dbReference>
<comment type="caution">
    <text evidence="3">The sequence shown here is derived from an EMBL/GenBank/DDBJ whole genome shotgun (WGS) entry which is preliminary data.</text>
</comment>
<accession>A0A9W6B6W4</accession>
<dbReference type="SUPFAM" id="SSF51230">
    <property type="entry name" value="Single hybrid motif"/>
    <property type="match status" value="1"/>
</dbReference>
<organism evidence="3 4">
    <name type="scientific">Neptunitalea chrysea</name>
    <dbReference type="NCBI Taxonomy" id="1647581"/>
    <lineage>
        <taxon>Bacteria</taxon>
        <taxon>Pseudomonadati</taxon>
        <taxon>Bacteroidota</taxon>
        <taxon>Flavobacteriia</taxon>
        <taxon>Flavobacteriales</taxon>
        <taxon>Flavobacteriaceae</taxon>
        <taxon>Neptunitalea</taxon>
    </lineage>
</organism>
<reference evidence="3" key="1">
    <citation type="submission" date="2022-07" db="EMBL/GenBank/DDBJ databases">
        <title>Taxonomy of Novel Oxalotrophic and Methylotrophic Bacteria.</title>
        <authorList>
            <person name="Sahin N."/>
            <person name="Tani A."/>
        </authorList>
    </citation>
    <scope>NUCLEOTIDE SEQUENCE</scope>
    <source>
        <strain evidence="3">AM327</strain>
    </source>
</reference>
<gene>
    <name evidence="3" type="ORF">NBRC110019_26770</name>
</gene>
<feature type="domain" description="Lipoyl-binding" evidence="2">
    <location>
        <begin position="86"/>
        <end position="161"/>
    </location>
</feature>
<dbReference type="AlphaFoldDB" id="A0A9W6B6W4"/>
<evidence type="ECO:0000259" key="2">
    <source>
        <dbReference type="PROSITE" id="PS50968"/>
    </source>
</evidence>
<dbReference type="Proteomes" id="UP001143545">
    <property type="component" value="Unassembled WGS sequence"/>
</dbReference>
<dbReference type="CDD" id="cd06850">
    <property type="entry name" value="biotinyl_domain"/>
    <property type="match status" value="1"/>
</dbReference>
<evidence type="ECO:0000313" key="4">
    <source>
        <dbReference type="Proteomes" id="UP001143545"/>
    </source>
</evidence>
<dbReference type="InterPro" id="IPR001882">
    <property type="entry name" value="Biotin_BS"/>
</dbReference>
<dbReference type="InterPro" id="IPR050709">
    <property type="entry name" value="Biotin_Carboxyl_Carrier/Decarb"/>
</dbReference>
<dbReference type="PANTHER" id="PTHR45266:SF3">
    <property type="entry name" value="OXALOACETATE DECARBOXYLASE ALPHA CHAIN"/>
    <property type="match status" value="1"/>
</dbReference>
<dbReference type="FunFam" id="2.40.50.100:FF:000003">
    <property type="entry name" value="Acetyl-CoA carboxylase biotin carboxyl carrier protein"/>
    <property type="match status" value="1"/>
</dbReference>
<evidence type="ECO:0000313" key="3">
    <source>
        <dbReference type="EMBL" id="GLB53636.1"/>
    </source>
</evidence>
<proteinExistence type="predicted"/>
<dbReference type="Gene3D" id="2.40.50.100">
    <property type="match status" value="1"/>
</dbReference>
<keyword evidence="1" id="KW-0092">Biotin</keyword>
<evidence type="ECO:0000256" key="1">
    <source>
        <dbReference type="ARBA" id="ARBA00023267"/>
    </source>
</evidence>
<dbReference type="PROSITE" id="PS50968">
    <property type="entry name" value="BIOTINYL_LIPOYL"/>
    <property type="match status" value="1"/>
</dbReference>
<sequence>MSFTYKTKVNGTMNFEITQEELDSLDVISTTPSSFHLLISSKSYHPEIIGSDFLSKSYNVRVNNNAYEVTISDELDQLISEMGFSLGGIKHVHDIKAPMPGLILDINVTIGQAVKEDDPLLVLEAMKMENVIASPKEGIIKSIVVTKGQAVVKDTLLIEFE</sequence>
<dbReference type="InterPro" id="IPR000089">
    <property type="entry name" value="Biotin_lipoyl"/>
</dbReference>
<protein>
    <recommendedName>
        <fullName evidence="2">Lipoyl-binding domain-containing protein</fullName>
    </recommendedName>
</protein>
<name>A0A9W6B6W4_9FLAO</name>
<dbReference type="PANTHER" id="PTHR45266">
    <property type="entry name" value="OXALOACETATE DECARBOXYLASE ALPHA CHAIN"/>
    <property type="match status" value="1"/>
</dbReference>
<dbReference type="EMBL" id="BRVP01000021">
    <property type="protein sequence ID" value="GLB53636.1"/>
    <property type="molecule type" value="Genomic_DNA"/>
</dbReference>
<dbReference type="Pfam" id="PF00364">
    <property type="entry name" value="Biotin_lipoyl"/>
    <property type="match status" value="1"/>
</dbReference>